<keyword evidence="3" id="KW-0029">Amino-acid transport</keyword>
<evidence type="ECO:0000256" key="3">
    <source>
        <dbReference type="ARBA" id="ARBA00022970"/>
    </source>
</evidence>
<accession>A0A2R4WTY6</accession>
<evidence type="ECO:0000256" key="1">
    <source>
        <dbReference type="ARBA" id="ARBA00010062"/>
    </source>
</evidence>
<dbReference type="RefSeq" id="WP_099956701.1">
    <property type="nucleotide sequence ID" value="NZ_CP028843.1"/>
</dbReference>
<sequence length="408" mass="43944">MPTSTFRRTSRALALAAASLLTLAQAHAAGPTRVTLGVLNDRAGPYSDLAGEGSVVAAEMAAADFKAQNPDFEIRVLSADHQNKPDIGAGIVRQWIDRDDLDVVLDVPFSSVALAVHQIVREKNRLMINSGAGASEITGALCSPNTIHWTYDTWALANGTGGAMVRSGGDTWFFITADYAFGKALERDVSEVVERNGGKVLGSVRHPVAATDYSSFLIQAQGSKAKVIGLANAGSDTINTIKQGAEFGVAEGGQRLAGLLVFLSDVHSLGLKVAQGLVLTEAFYWDLNDDTRAWSRRFAERHKGRMPTMVQAGVYAGMMHYLKAMKATGSKDPATVTAEMRRVPAEDSLFGRSEVRADGRVTHPMYLFEVKKPSESKGPWDYYRLVSTIPADQAFRPLKAGNCPLVTK</sequence>
<reference evidence="6 7" key="1">
    <citation type="submission" date="2018-04" db="EMBL/GenBank/DDBJ databases">
        <title>Methylobacterium sp. PR1016A genome.</title>
        <authorList>
            <person name="Park W."/>
        </authorList>
    </citation>
    <scope>NUCLEOTIDE SEQUENCE [LARGE SCALE GENOMIC DNA]</scope>
    <source>
        <strain evidence="6 7">PR1016A</strain>
    </source>
</reference>
<evidence type="ECO:0000256" key="4">
    <source>
        <dbReference type="SAM" id="SignalP"/>
    </source>
</evidence>
<dbReference type="EMBL" id="CP028843">
    <property type="protein sequence ID" value="AWB24992.1"/>
    <property type="molecule type" value="Genomic_DNA"/>
</dbReference>
<dbReference type="InterPro" id="IPR028081">
    <property type="entry name" value="Leu-bd"/>
</dbReference>
<feature type="signal peptide" evidence="4">
    <location>
        <begin position="1"/>
        <end position="28"/>
    </location>
</feature>
<keyword evidence="7" id="KW-1185">Reference proteome</keyword>
<protein>
    <submittedName>
        <fullName evidence="6">ABC transporter permease</fullName>
    </submittedName>
</protein>
<evidence type="ECO:0000313" key="7">
    <source>
        <dbReference type="Proteomes" id="UP000244755"/>
    </source>
</evidence>
<dbReference type="GO" id="GO:0006865">
    <property type="term" value="P:amino acid transport"/>
    <property type="evidence" value="ECO:0007669"/>
    <property type="project" value="UniProtKB-KW"/>
</dbReference>
<keyword evidence="2 4" id="KW-0732">Signal</keyword>
<dbReference type="InterPro" id="IPR028082">
    <property type="entry name" value="Peripla_BP_I"/>
</dbReference>
<feature type="chain" id="PRO_5015330282" evidence="4">
    <location>
        <begin position="29"/>
        <end position="408"/>
    </location>
</feature>
<dbReference type="InterPro" id="IPR051010">
    <property type="entry name" value="BCAA_transport"/>
</dbReference>
<dbReference type="OrthoDB" id="5794591at2"/>
<dbReference type="CDD" id="cd06327">
    <property type="entry name" value="PBP1_SBP-like"/>
    <property type="match status" value="1"/>
</dbReference>
<dbReference type="AlphaFoldDB" id="A0A2R4WTY6"/>
<proteinExistence type="inferred from homology"/>
<evidence type="ECO:0000313" key="6">
    <source>
        <dbReference type="EMBL" id="AWB24992.1"/>
    </source>
</evidence>
<dbReference type="PANTHER" id="PTHR30483">
    <property type="entry name" value="LEUCINE-SPECIFIC-BINDING PROTEIN"/>
    <property type="match status" value="1"/>
</dbReference>
<gene>
    <name evidence="6" type="ORF">DA075_20605</name>
</gene>
<organism evidence="6 7">
    <name type="scientific">Methylobacterium currus</name>
    <dbReference type="NCBI Taxonomy" id="2051553"/>
    <lineage>
        <taxon>Bacteria</taxon>
        <taxon>Pseudomonadati</taxon>
        <taxon>Pseudomonadota</taxon>
        <taxon>Alphaproteobacteria</taxon>
        <taxon>Hyphomicrobiales</taxon>
        <taxon>Methylobacteriaceae</taxon>
        <taxon>Methylobacterium</taxon>
    </lineage>
</organism>
<comment type="similarity">
    <text evidence="1">Belongs to the leucine-binding protein family.</text>
</comment>
<name>A0A2R4WTY6_9HYPH</name>
<dbReference type="PANTHER" id="PTHR30483:SF6">
    <property type="entry name" value="PERIPLASMIC BINDING PROTEIN OF ABC TRANSPORTER FOR NATURAL AMINO ACIDS"/>
    <property type="match status" value="1"/>
</dbReference>
<dbReference type="Proteomes" id="UP000244755">
    <property type="component" value="Chromosome 1"/>
</dbReference>
<evidence type="ECO:0000256" key="2">
    <source>
        <dbReference type="ARBA" id="ARBA00022729"/>
    </source>
</evidence>
<dbReference type="SUPFAM" id="SSF53822">
    <property type="entry name" value="Periplasmic binding protein-like I"/>
    <property type="match status" value="1"/>
</dbReference>
<feature type="domain" description="Leucine-binding protein" evidence="5">
    <location>
        <begin position="34"/>
        <end position="371"/>
    </location>
</feature>
<dbReference type="Gene3D" id="3.40.50.2300">
    <property type="match status" value="2"/>
</dbReference>
<dbReference type="KEGG" id="mee:DA075_20605"/>
<keyword evidence="3" id="KW-0813">Transport</keyword>
<dbReference type="Pfam" id="PF13458">
    <property type="entry name" value="Peripla_BP_6"/>
    <property type="match status" value="1"/>
</dbReference>
<evidence type="ECO:0000259" key="5">
    <source>
        <dbReference type="Pfam" id="PF13458"/>
    </source>
</evidence>